<feature type="domain" description="Lon N-terminal" evidence="1">
    <location>
        <begin position="6"/>
        <end position="193"/>
    </location>
</feature>
<proteinExistence type="predicted"/>
<dbReference type="Gene3D" id="1.10.4060.10">
    <property type="entry name" value="BPP1347 like domain"/>
    <property type="match status" value="1"/>
</dbReference>
<dbReference type="PANTHER" id="PTHR46732:SF8">
    <property type="entry name" value="ATP-DEPENDENT PROTEASE LA (LON) DOMAIN PROTEIN"/>
    <property type="match status" value="1"/>
</dbReference>
<comment type="caution">
    <text evidence="2">The sequence shown here is derived from an EMBL/GenBank/DDBJ whole genome shotgun (WGS) entry which is preliminary data.</text>
</comment>
<accession>A0ABP9FC86</accession>
<evidence type="ECO:0000313" key="3">
    <source>
        <dbReference type="Proteomes" id="UP001499988"/>
    </source>
</evidence>
<dbReference type="InterPro" id="IPR015947">
    <property type="entry name" value="PUA-like_sf"/>
</dbReference>
<dbReference type="PANTHER" id="PTHR46732">
    <property type="entry name" value="ATP-DEPENDENT PROTEASE LA (LON) DOMAIN PROTEIN"/>
    <property type="match status" value="1"/>
</dbReference>
<dbReference type="RefSeq" id="WP_345336785.1">
    <property type="nucleotide sequence ID" value="NZ_BAABJZ010000100.1"/>
</dbReference>
<organism evidence="2 3">
    <name type="scientific">Ferrimonas pelagia</name>
    <dbReference type="NCBI Taxonomy" id="1177826"/>
    <lineage>
        <taxon>Bacteria</taxon>
        <taxon>Pseudomonadati</taxon>
        <taxon>Pseudomonadota</taxon>
        <taxon>Gammaproteobacteria</taxon>
        <taxon>Alteromonadales</taxon>
        <taxon>Ferrimonadaceae</taxon>
        <taxon>Ferrimonas</taxon>
    </lineage>
</organism>
<dbReference type="InterPro" id="IPR046336">
    <property type="entry name" value="Lon_prtase_N_sf"/>
</dbReference>
<sequence>MADYPNIPLFPLPSLVLPGGKLRLRIFEARYLRMVRESFNADTGFAICLLDDAVTARQPAAIYPLATRVRIVDFTALEDGLLGITVEGLERLEVHQTATESDGLRLGTARALTHWPPQPLDEQQQRVAQQLSAAFDDYPELATLYPSPQWADASWVAQRWLELLPLTNEEKQRLTQKSGPNPTLTRIAAMMAQ</sequence>
<evidence type="ECO:0000313" key="2">
    <source>
        <dbReference type="EMBL" id="GAA4898758.1"/>
    </source>
</evidence>
<evidence type="ECO:0000259" key="1">
    <source>
        <dbReference type="SMART" id="SM00464"/>
    </source>
</evidence>
<keyword evidence="3" id="KW-1185">Reference proteome</keyword>
<reference evidence="3" key="1">
    <citation type="journal article" date="2019" name="Int. J. Syst. Evol. Microbiol.">
        <title>The Global Catalogue of Microorganisms (GCM) 10K type strain sequencing project: providing services to taxonomists for standard genome sequencing and annotation.</title>
        <authorList>
            <consortium name="The Broad Institute Genomics Platform"/>
            <consortium name="The Broad Institute Genome Sequencing Center for Infectious Disease"/>
            <person name="Wu L."/>
            <person name="Ma J."/>
        </authorList>
    </citation>
    <scope>NUCLEOTIDE SEQUENCE [LARGE SCALE GENOMIC DNA]</scope>
    <source>
        <strain evidence="3">JCM 18401</strain>
    </source>
</reference>
<dbReference type="InterPro" id="IPR003111">
    <property type="entry name" value="Lon_prtase_N"/>
</dbReference>
<dbReference type="Proteomes" id="UP001499988">
    <property type="component" value="Unassembled WGS sequence"/>
</dbReference>
<protein>
    <submittedName>
        <fullName evidence="2">LON peptidase substrate-binding domain-containing protein</fullName>
    </submittedName>
</protein>
<dbReference type="SUPFAM" id="SSF88697">
    <property type="entry name" value="PUA domain-like"/>
    <property type="match status" value="1"/>
</dbReference>
<dbReference type="Pfam" id="PF02190">
    <property type="entry name" value="LON_substr_bdg"/>
    <property type="match status" value="1"/>
</dbReference>
<name>A0ABP9FC86_9GAMM</name>
<gene>
    <name evidence="2" type="ORF">GCM10023333_35280</name>
</gene>
<dbReference type="SMART" id="SM00464">
    <property type="entry name" value="LON"/>
    <property type="match status" value="1"/>
</dbReference>
<dbReference type="EMBL" id="BAABJZ010000100">
    <property type="protein sequence ID" value="GAA4898758.1"/>
    <property type="molecule type" value="Genomic_DNA"/>
</dbReference>
<dbReference type="Gene3D" id="2.30.130.40">
    <property type="entry name" value="LON domain-like"/>
    <property type="match status" value="1"/>
</dbReference>